<reference evidence="2" key="1">
    <citation type="journal article" date="2012" name="J. Bacteriol.">
        <title>Genome sequences of type strains of seven species of the marine bacterium Pseudoalteromonas.</title>
        <authorList>
            <person name="Xie B.B."/>
            <person name="Shu Y.L."/>
            <person name="Qin Q.L."/>
            <person name="Rong J.C."/>
            <person name="Zhang X.Y."/>
            <person name="Chen X.L."/>
            <person name="Shi M."/>
            <person name="He H.L."/>
            <person name="Zhou B.C."/>
            <person name="Zhang Y.Z."/>
        </authorList>
    </citation>
    <scope>NUCLEOTIDE SEQUENCE</scope>
    <source>
        <strain evidence="2">DSM 8771</strain>
    </source>
</reference>
<dbReference type="Proteomes" id="UP000016487">
    <property type="component" value="Unassembled WGS sequence"/>
</dbReference>
<comment type="caution">
    <text evidence="2">The sequence shown here is derived from an EMBL/GenBank/DDBJ whole genome shotgun (WGS) entry which is preliminary data.</text>
</comment>
<sequence>MIVSLFVGLIVCAVFLLYCSNKHQQLRAKPLPKYFKWLGMLFITGALYIATLQFSGVAGLVSWLMITMLCLVILPSVVFFSKVQK</sequence>
<feature type="transmembrane region" description="Helical" evidence="1">
    <location>
        <begin position="34"/>
        <end position="54"/>
    </location>
</feature>
<proteinExistence type="predicted"/>
<protein>
    <recommendedName>
        <fullName evidence="4">DUF3325 domain-containing protein</fullName>
    </recommendedName>
</protein>
<evidence type="ECO:0000313" key="2">
    <source>
        <dbReference type="EMBL" id="KAF7772037.1"/>
    </source>
</evidence>
<keyword evidence="1" id="KW-0812">Transmembrane</keyword>
<evidence type="ECO:0000313" key="3">
    <source>
        <dbReference type="Proteomes" id="UP000016487"/>
    </source>
</evidence>
<evidence type="ECO:0008006" key="4">
    <source>
        <dbReference type="Google" id="ProtNLM"/>
    </source>
</evidence>
<accession>A0AAD4AJ50</accession>
<name>A0AAD4AJ50_9GAMM</name>
<evidence type="ECO:0000256" key="1">
    <source>
        <dbReference type="SAM" id="Phobius"/>
    </source>
</evidence>
<feature type="transmembrane region" description="Helical" evidence="1">
    <location>
        <begin position="6"/>
        <end position="22"/>
    </location>
</feature>
<reference evidence="2" key="2">
    <citation type="submission" date="2015-03" db="EMBL/GenBank/DDBJ databases">
        <title>Genome sequence of Pseudoalteromonas citrea.</title>
        <authorList>
            <person name="Xie B.-B."/>
            <person name="Rong J.-C."/>
            <person name="Qin Q.-L."/>
            <person name="Zhang Y.-Z."/>
        </authorList>
    </citation>
    <scope>NUCLEOTIDE SEQUENCE</scope>
    <source>
        <strain evidence="2">DSM 8771</strain>
    </source>
</reference>
<gene>
    <name evidence="2" type="ORF">PCIT_a2024</name>
</gene>
<keyword evidence="1" id="KW-0472">Membrane</keyword>
<dbReference type="EMBL" id="AHBZ03000015">
    <property type="protein sequence ID" value="KAF7772037.1"/>
    <property type="molecule type" value="Genomic_DNA"/>
</dbReference>
<keyword evidence="1" id="KW-1133">Transmembrane helix</keyword>
<dbReference type="AlphaFoldDB" id="A0AAD4AJ50"/>
<organism evidence="2 3">
    <name type="scientific">Pseudoalteromonas citrea</name>
    <dbReference type="NCBI Taxonomy" id="43655"/>
    <lineage>
        <taxon>Bacteria</taxon>
        <taxon>Pseudomonadati</taxon>
        <taxon>Pseudomonadota</taxon>
        <taxon>Gammaproteobacteria</taxon>
        <taxon>Alteromonadales</taxon>
        <taxon>Pseudoalteromonadaceae</taxon>
        <taxon>Pseudoalteromonas</taxon>
    </lineage>
</organism>
<feature type="transmembrane region" description="Helical" evidence="1">
    <location>
        <begin position="60"/>
        <end position="80"/>
    </location>
</feature>